<dbReference type="InterPro" id="IPR000477">
    <property type="entry name" value="RT_dom"/>
</dbReference>
<sequence length="653" mass="77492">MGKIKINKDDKARILLTELLPYEVPMLFSNEGFYKLVSNGKYNTFFDRILQLSKAGGVERKYGIPFNYEIRKNIEGDARTLSVIHPYCQFYFIELYEKYDSLMLHLCSKSHISLRRISKVAKFFYSPDFVYSEDNHKNAELEVEPDILNIESQYLKSYFTYYPIDLIYKFYDRNEFQRLEQRFNYLMEFDISKCFYHIYTHSVTWAVKDKESAKRNARETSFENSFDKLMQLANYNETNGIVVGPEISRIFAEIILQQVDLNVSKRLEEKYKYGVDYEVRRYVDDYFVFSNDLKILEIVKKEFQKELGFYKLYLNPTKSDIKTPPFITNVTVGKRELQELLLNLYDSLFEIKEIKTVGIEKVEQVKVLTRIRRPNSISQKFIKGFQCIVKRNNLTYDILSKDIIRFFKTKFTKILKEGELEKDKEVVENLFLTLFDILFYAYSLNINSNTTFKLAQIIVLACKYLEKQKADLKHTIYSKISKEADFVLTNFHRKSKTSETNIEILNLILALKKLDDSYGLSVKKLKEILGIDKSDGFKRLNYFHIITLLYYIENKAVYADLKKEIENNVEVKFLEDEDPFSKSELTMLFFDYINCPFVDDRSKRKIMHSSGYATSNLADKIKEITDQEIWFMNWNTEIDLERVLKKKEWGSSY</sequence>
<protein>
    <submittedName>
        <fullName evidence="2">RNA-directed DNA polymerase</fullName>
    </submittedName>
</protein>
<keyword evidence="2" id="KW-0548">Nucleotidyltransferase</keyword>
<dbReference type="NCBIfam" id="NF041748">
    <property type="entry name" value="Drt3b"/>
    <property type="match status" value="1"/>
</dbReference>
<feature type="domain" description="Reverse transcriptase" evidence="1">
    <location>
        <begin position="88"/>
        <end position="332"/>
    </location>
</feature>
<evidence type="ECO:0000313" key="2">
    <source>
        <dbReference type="EMBL" id="UZD24588.1"/>
    </source>
</evidence>
<dbReference type="CDD" id="cd01646">
    <property type="entry name" value="RT_Bac_retron_I"/>
    <property type="match status" value="1"/>
</dbReference>
<keyword evidence="2" id="KW-0808">Transferase</keyword>
<dbReference type="EMBL" id="CP110226">
    <property type="protein sequence ID" value="UZD24588.1"/>
    <property type="molecule type" value="Genomic_DNA"/>
</dbReference>
<gene>
    <name evidence="2" type="ORF">OM944_08810</name>
</gene>
<keyword evidence="2" id="KW-0695">RNA-directed DNA polymerase</keyword>
<proteinExistence type="predicted"/>
<keyword evidence="3" id="KW-1185">Reference proteome</keyword>
<dbReference type="Pfam" id="PF00078">
    <property type="entry name" value="RVT_1"/>
    <property type="match status" value="1"/>
</dbReference>
<accession>A0ABY6MLQ7</accession>
<reference evidence="2" key="1">
    <citation type="submission" date="2022-10" db="EMBL/GenBank/DDBJ databases">
        <title>Algoriphagus sp. a novel bacteria isolate from halophytes salicornia europaea.</title>
        <authorList>
            <person name="Peng Y."/>
            <person name="Jiang L."/>
            <person name="Lee J."/>
        </authorList>
    </citation>
    <scope>NUCLEOTIDE SEQUENCE</scope>
    <source>
        <strain evidence="2">TR-M5</strain>
    </source>
</reference>
<dbReference type="GO" id="GO:0003964">
    <property type="term" value="F:RNA-directed DNA polymerase activity"/>
    <property type="evidence" value="ECO:0007669"/>
    <property type="project" value="UniProtKB-KW"/>
</dbReference>
<dbReference type="PROSITE" id="PS50878">
    <property type="entry name" value="RT_POL"/>
    <property type="match status" value="1"/>
</dbReference>
<dbReference type="Proteomes" id="UP001163156">
    <property type="component" value="Chromosome"/>
</dbReference>
<dbReference type="RefSeq" id="WP_264811298.1">
    <property type="nucleotide sequence ID" value="NZ_CP110226.1"/>
</dbReference>
<evidence type="ECO:0000313" key="3">
    <source>
        <dbReference type="Proteomes" id="UP001163156"/>
    </source>
</evidence>
<name>A0ABY6MLQ7_9BACT</name>
<evidence type="ECO:0000259" key="1">
    <source>
        <dbReference type="PROSITE" id="PS50878"/>
    </source>
</evidence>
<organism evidence="2 3">
    <name type="scientific">Algoriphagus halophytocola</name>
    <dbReference type="NCBI Taxonomy" id="2991499"/>
    <lineage>
        <taxon>Bacteria</taxon>
        <taxon>Pseudomonadati</taxon>
        <taxon>Bacteroidota</taxon>
        <taxon>Cytophagia</taxon>
        <taxon>Cytophagales</taxon>
        <taxon>Cyclobacteriaceae</taxon>
        <taxon>Algoriphagus</taxon>
    </lineage>
</organism>